<keyword evidence="7" id="KW-0624">Polysaccharide degradation</keyword>
<evidence type="ECO:0000259" key="8">
    <source>
        <dbReference type="Pfam" id="PF00326"/>
    </source>
</evidence>
<evidence type="ECO:0000256" key="3">
    <source>
        <dbReference type="ARBA" id="ARBA00022651"/>
    </source>
</evidence>
<dbReference type="AlphaFoldDB" id="G0A3Y2"/>
<dbReference type="HOGENOM" id="CLU_027551_4_0_6"/>
<dbReference type="GO" id="GO:0045493">
    <property type="term" value="P:xylan catabolic process"/>
    <property type="evidence" value="ECO:0007669"/>
    <property type="project" value="UniProtKB-KW"/>
</dbReference>
<evidence type="ECO:0000256" key="2">
    <source>
        <dbReference type="ARBA" id="ARBA00022525"/>
    </source>
</evidence>
<dbReference type="GO" id="GO:0006508">
    <property type="term" value="P:proteolysis"/>
    <property type="evidence" value="ECO:0007669"/>
    <property type="project" value="InterPro"/>
</dbReference>
<evidence type="ECO:0000256" key="5">
    <source>
        <dbReference type="ARBA" id="ARBA00022801"/>
    </source>
</evidence>
<proteinExistence type="predicted"/>
<evidence type="ECO:0000256" key="1">
    <source>
        <dbReference type="ARBA" id="ARBA00004613"/>
    </source>
</evidence>
<dbReference type="KEGG" id="mmt:Metme_4407"/>
<keyword evidence="10" id="KW-1185">Reference proteome</keyword>
<evidence type="ECO:0000256" key="7">
    <source>
        <dbReference type="ARBA" id="ARBA00023326"/>
    </source>
</evidence>
<organism evidence="9 10">
    <name type="scientific">Methylomonas methanica (strain DSM 25384 / MC09)</name>
    <dbReference type="NCBI Taxonomy" id="857087"/>
    <lineage>
        <taxon>Bacteria</taxon>
        <taxon>Pseudomonadati</taxon>
        <taxon>Pseudomonadota</taxon>
        <taxon>Gammaproteobacteria</taxon>
        <taxon>Methylococcales</taxon>
        <taxon>Methylococcaceae</taxon>
        <taxon>Methylomonas</taxon>
    </lineage>
</organism>
<dbReference type="STRING" id="857087.Metme_4407"/>
<dbReference type="OrthoDB" id="5291933at2"/>
<protein>
    <submittedName>
        <fullName evidence="9">Poly(3-hydroxybutyrate) depolymerase</fullName>
    </submittedName>
</protein>
<evidence type="ECO:0000256" key="6">
    <source>
        <dbReference type="ARBA" id="ARBA00023277"/>
    </source>
</evidence>
<gene>
    <name evidence="9" type="ordered locus">Metme_4407</name>
</gene>
<dbReference type="InterPro" id="IPR029058">
    <property type="entry name" value="AB_hydrolase_fold"/>
</dbReference>
<evidence type="ECO:0000256" key="4">
    <source>
        <dbReference type="ARBA" id="ARBA00022729"/>
    </source>
</evidence>
<dbReference type="Gene3D" id="3.40.50.1820">
    <property type="entry name" value="alpha/beta hydrolase"/>
    <property type="match status" value="1"/>
</dbReference>
<keyword evidence="5" id="KW-0378">Hydrolase</keyword>
<evidence type="ECO:0000313" key="10">
    <source>
        <dbReference type="Proteomes" id="UP000008888"/>
    </source>
</evidence>
<dbReference type="RefSeq" id="WP_013820967.1">
    <property type="nucleotide sequence ID" value="NC_015572.1"/>
</dbReference>
<accession>G0A3Y2</accession>
<reference key="2">
    <citation type="submission" date="2011-05" db="EMBL/GenBank/DDBJ databases">
        <title>Complete genome sequence of the aerobic marine methanotroph Methylomonas methanica MC09.</title>
        <authorList>
            <person name="Boden R."/>
            <person name="Cunliffe M."/>
            <person name="Scanlan J."/>
            <person name="Moussard H."/>
            <person name="Kits K.D."/>
            <person name="Klotz M."/>
            <person name="Jetten M."/>
            <person name="Vuilleumier S."/>
            <person name="Han J."/>
            <person name="Peters L."/>
            <person name="Mikhailova N."/>
            <person name="Teshima H."/>
            <person name="Tapia R."/>
            <person name="Kyrpides N."/>
            <person name="Ivanova N."/>
            <person name="Pagani I."/>
            <person name="Cheng J.-F."/>
            <person name="Goodwin L."/>
            <person name="Han C."/>
            <person name="Hauser L."/>
            <person name="Land M."/>
            <person name="Lapidus A."/>
            <person name="Lucas S."/>
            <person name="Pitluck S."/>
            <person name="Woyke T."/>
            <person name="Stein L.Y."/>
            <person name="Murrell C."/>
        </authorList>
    </citation>
    <scope>NUCLEOTIDE SEQUENCE</scope>
    <source>
        <strain>MC09</strain>
    </source>
</reference>
<dbReference type="InterPro" id="IPR043595">
    <property type="entry name" value="FaeB/C/D"/>
</dbReference>
<dbReference type="PANTHER" id="PTHR38050:SF2">
    <property type="entry name" value="FERULOYL ESTERASE C-RELATED"/>
    <property type="match status" value="1"/>
</dbReference>
<comment type="subcellular location">
    <subcellularLocation>
        <location evidence="1">Secreted</location>
    </subcellularLocation>
</comment>
<dbReference type="Pfam" id="PF00326">
    <property type="entry name" value="Peptidase_S9"/>
    <property type="match status" value="1"/>
</dbReference>
<keyword evidence="4" id="KW-0732">Signal</keyword>
<dbReference type="InterPro" id="IPR001375">
    <property type="entry name" value="Peptidase_S9_cat"/>
</dbReference>
<dbReference type="GO" id="GO:0008236">
    <property type="term" value="F:serine-type peptidase activity"/>
    <property type="evidence" value="ECO:0007669"/>
    <property type="project" value="InterPro"/>
</dbReference>
<dbReference type="EMBL" id="CP002738">
    <property type="protein sequence ID" value="AEG02754.1"/>
    <property type="molecule type" value="Genomic_DNA"/>
</dbReference>
<dbReference type="eggNOG" id="COG3509">
    <property type="taxonomic scope" value="Bacteria"/>
</dbReference>
<keyword evidence="3" id="KW-0858">Xylan degradation</keyword>
<dbReference type="Proteomes" id="UP000008888">
    <property type="component" value="Chromosome"/>
</dbReference>
<sequence length="335" mass="36152">MKNRLVVSSTVGLVTLAIVLLPAICHSQEKTLRQKWKERRLARQSQAAENAASPITQAGDYTFSLQQNGLNRRYRVHVPAGYTPDKPTAMLLSLHGGGGNMDYQADDRYYGLISKSDSAGFVAVFPNGYSRLRSGKLATWNAGICCGAARDKGIDDVGFLRAVVRDMQTRMNIDPQRIFASGMSNGGMMSYRLACEMADTFKAIASVAGTDGTLACTPARAVSILHIHARDDDRVLYNGGSGSASASHADFVSVPVTIAKWAKLNACNSAPTRVLQVPGAYCEQYSPCREQTQVKLCVTETGGHSWPGGRKVRGGKQGSTAISATDLMWDFFNSQ</sequence>
<keyword evidence="2" id="KW-0964">Secreted</keyword>
<dbReference type="PANTHER" id="PTHR38050">
    <property type="match status" value="1"/>
</dbReference>
<dbReference type="GO" id="GO:0030600">
    <property type="term" value="F:feruloyl esterase activity"/>
    <property type="evidence" value="ECO:0007669"/>
    <property type="project" value="InterPro"/>
</dbReference>
<evidence type="ECO:0000313" key="9">
    <source>
        <dbReference type="EMBL" id="AEG02754.1"/>
    </source>
</evidence>
<reference evidence="10" key="3">
    <citation type="submission" date="2011-05" db="EMBL/GenBank/DDBJ databases">
        <title>Complete sequence of Methylomonas methanica MC09.</title>
        <authorList>
            <consortium name="US DOE Joint Genome Institute"/>
            <person name="Lucas S."/>
            <person name="Han J."/>
            <person name="Lapidus A."/>
            <person name="Cheng J.-F."/>
            <person name="Goodwin L."/>
            <person name="Pitluck S."/>
            <person name="Peters L."/>
            <person name="Mikhailova N."/>
            <person name="Teshima H."/>
            <person name="Han C."/>
            <person name="Tapia R."/>
            <person name="Land M."/>
            <person name="Hauser L."/>
            <person name="Kyrpides N."/>
            <person name="Ivanova N."/>
            <person name="Pagani I."/>
            <person name="Stein L."/>
            <person name="Woyke T."/>
        </authorList>
    </citation>
    <scope>NUCLEOTIDE SEQUENCE [LARGE SCALE GENOMIC DNA]</scope>
    <source>
        <strain evidence="10">MC09</strain>
    </source>
</reference>
<dbReference type="GO" id="GO:0005576">
    <property type="term" value="C:extracellular region"/>
    <property type="evidence" value="ECO:0007669"/>
    <property type="project" value="UniProtKB-SubCell"/>
</dbReference>
<name>G0A3Y2_METMM</name>
<keyword evidence="6" id="KW-0119">Carbohydrate metabolism</keyword>
<reference evidence="9 10" key="1">
    <citation type="journal article" date="2011" name="J. Bacteriol.">
        <title>Complete Genome Sequence of the Aerobic Marine Methanotroph Methylomonas methanica MC09.</title>
        <authorList>
            <person name="Boden R."/>
            <person name="Cunliffe M."/>
            <person name="Scanlan J."/>
            <person name="Moussard H."/>
            <person name="Kits K.D."/>
            <person name="Klotz M.G."/>
            <person name="Jetten M.S."/>
            <person name="Vuilleumier S."/>
            <person name="Han J."/>
            <person name="Peters L."/>
            <person name="Mikhailova N."/>
            <person name="Teshima H."/>
            <person name="Tapia R."/>
            <person name="Kyrpides N."/>
            <person name="Ivanova N."/>
            <person name="Pagani I."/>
            <person name="Cheng J.F."/>
            <person name="Goodwin L."/>
            <person name="Han C."/>
            <person name="Hauser L."/>
            <person name="Land M.L."/>
            <person name="Lapidus A."/>
            <person name="Lucas S."/>
            <person name="Pitluck S."/>
            <person name="Woyke T."/>
            <person name="Stein L."/>
            <person name="Murrell J.C."/>
        </authorList>
    </citation>
    <scope>NUCLEOTIDE SEQUENCE [LARGE SCALE GENOMIC DNA]</scope>
    <source>
        <strain evidence="9 10">MC09</strain>
    </source>
</reference>
<dbReference type="SUPFAM" id="SSF53474">
    <property type="entry name" value="alpha/beta-Hydrolases"/>
    <property type="match status" value="1"/>
</dbReference>
<feature type="domain" description="Peptidase S9 prolyl oligopeptidase catalytic" evidence="8">
    <location>
        <begin position="160"/>
        <end position="209"/>
    </location>
</feature>